<evidence type="ECO:0000313" key="3">
    <source>
        <dbReference type="Proteomes" id="UP000577386"/>
    </source>
</evidence>
<proteinExistence type="predicted"/>
<dbReference type="EMBL" id="JACJIJ010000002">
    <property type="protein sequence ID" value="MBA9056467.1"/>
    <property type="molecule type" value="Genomic_DNA"/>
</dbReference>
<sequence length="43" mass="4738">MPIKAEPNRIKAIKVIKVESNRIKAESNRTGPGRIEPTRPGSP</sequence>
<evidence type="ECO:0000313" key="2">
    <source>
        <dbReference type="EMBL" id="MBA9056467.1"/>
    </source>
</evidence>
<keyword evidence="3" id="KW-1185">Reference proteome</keyword>
<dbReference type="Proteomes" id="UP000577386">
    <property type="component" value="Unassembled WGS sequence"/>
</dbReference>
<comment type="caution">
    <text evidence="2">The sequence shown here is derived from an EMBL/GenBank/DDBJ whole genome shotgun (WGS) entry which is preliminary data.</text>
</comment>
<name>A0A7W3NTP5_STRMR</name>
<feature type="region of interest" description="Disordered" evidence="1">
    <location>
        <begin position="22"/>
        <end position="43"/>
    </location>
</feature>
<organism evidence="2 3">
    <name type="scientific">Streptomyces murinus</name>
    <dbReference type="NCBI Taxonomy" id="33900"/>
    <lineage>
        <taxon>Bacteria</taxon>
        <taxon>Bacillati</taxon>
        <taxon>Actinomycetota</taxon>
        <taxon>Actinomycetes</taxon>
        <taxon>Kitasatosporales</taxon>
        <taxon>Streptomycetaceae</taxon>
        <taxon>Streptomyces</taxon>
    </lineage>
</organism>
<evidence type="ECO:0000256" key="1">
    <source>
        <dbReference type="SAM" id="MobiDB-lite"/>
    </source>
</evidence>
<gene>
    <name evidence="2" type="ORF">HDA42_005645</name>
</gene>
<dbReference type="AlphaFoldDB" id="A0A7W3NTP5"/>
<accession>A0A7W3NTP5</accession>
<protein>
    <submittedName>
        <fullName evidence="2">Uncharacterized protein</fullName>
    </submittedName>
</protein>
<reference evidence="2 3" key="1">
    <citation type="submission" date="2020-08" db="EMBL/GenBank/DDBJ databases">
        <title>Sequencing the genomes of 1000 actinobacteria strains.</title>
        <authorList>
            <person name="Klenk H.-P."/>
        </authorList>
    </citation>
    <scope>NUCLEOTIDE SEQUENCE [LARGE SCALE GENOMIC DNA]</scope>
    <source>
        <strain evidence="2 3">DSM 41827</strain>
    </source>
</reference>